<dbReference type="Gene3D" id="1.25.40.10">
    <property type="entry name" value="Tetratricopeptide repeat domain"/>
    <property type="match status" value="1"/>
</dbReference>
<dbReference type="PANTHER" id="PTHR38035:SF1">
    <property type="entry name" value="ANCILLARY SECYEG TRANSLOCON SUBUNIT"/>
    <property type="match status" value="1"/>
</dbReference>
<evidence type="ECO:0000259" key="11">
    <source>
        <dbReference type="Pfam" id="PF09976"/>
    </source>
</evidence>
<keyword evidence="4 10" id="KW-1133">Transmembrane helix</keyword>
<keyword evidence="2" id="KW-1003">Cell membrane</keyword>
<keyword evidence="6" id="KW-0143">Chaperone</keyword>
<name>A0A5A7MM62_9PROT</name>
<dbReference type="AlphaFoldDB" id="A0A5A7MM62"/>
<dbReference type="InterPro" id="IPR011990">
    <property type="entry name" value="TPR-like_helical_dom_sf"/>
</dbReference>
<evidence type="ECO:0000256" key="9">
    <source>
        <dbReference type="SAM" id="MobiDB-lite"/>
    </source>
</evidence>
<comment type="similarity">
    <text evidence="7">Belongs to the YfgM family.</text>
</comment>
<dbReference type="EMBL" id="BKCL01000001">
    <property type="protein sequence ID" value="GEQ96906.1"/>
    <property type="molecule type" value="Genomic_DNA"/>
</dbReference>
<proteinExistence type="inferred from homology"/>
<evidence type="ECO:0000256" key="6">
    <source>
        <dbReference type="ARBA" id="ARBA00023186"/>
    </source>
</evidence>
<evidence type="ECO:0000313" key="13">
    <source>
        <dbReference type="Proteomes" id="UP000322084"/>
    </source>
</evidence>
<evidence type="ECO:0000256" key="1">
    <source>
        <dbReference type="ARBA" id="ARBA00004401"/>
    </source>
</evidence>
<evidence type="ECO:0000256" key="3">
    <source>
        <dbReference type="ARBA" id="ARBA00022692"/>
    </source>
</evidence>
<sequence>MAEESDSIFREVDEDVRRDQMLALWRRHGVSFVSATVVVLLAAIGWQIWTDMRESSLNDLSDRYAAAQDAAAGETPEAAASLYAQLAKDLDGGYGLLAGLRQGATLLEDGDAAAAAAAYDRVVAKAGDSRVKAFAGYLAASAKVKAGDADGAIAQLQGLALPSEPLYYSATELLAAIYTAHGDIEEARSRFDALVEDPAAPAALVARARDMLALFDAESPGADADNSVGETESGSAAQ</sequence>
<reference evidence="12 13" key="1">
    <citation type="submission" date="2019-09" db="EMBL/GenBank/DDBJ databases">
        <title>NBRP : Genome information of microbial organism related human and environment.</title>
        <authorList>
            <person name="Hattori M."/>
            <person name="Oshima K."/>
            <person name="Inaba H."/>
            <person name="Suda W."/>
            <person name="Sakamoto M."/>
            <person name="Iino T."/>
            <person name="Kitahara M."/>
            <person name="Oshida Y."/>
            <person name="Iida T."/>
            <person name="Kudo T."/>
            <person name="Itoh T."/>
            <person name="Ohkuma M."/>
        </authorList>
    </citation>
    <scope>NUCLEOTIDE SEQUENCE [LARGE SCALE GENOMIC DNA]</scope>
    <source>
        <strain evidence="12 13">Hi-2</strain>
    </source>
</reference>
<feature type="region of interest" description="Disordered" evidence="9">
    <location>
        <begin position="219"/>
        <end position="238"/>
    </location>
</feature>
<comment type="subcellular location">
    <subcellularLocation>
        <location evidence="1">Cell membrane</location>
        <topology evidence="1">Single-pass type II membrane protein</topology>
    </subcellularLocation>
</comment>
<evidence type="ECO:0000256" key="5">
    <source>
        <dbReference type="ARBA" id="ARBA00023136"/>
    </source>
</evidence>
<organism evidence="12 13">
    <name type="scientific">Iodidimonas gelatinilytica</name>
    <dbReference type="NCBI Taxonomy" id="1236966"/>
    <lineage>
        <taxon>Bacteria</taxon>
        <taxon>Pseudomonadati</taxon>
        <taxon>Pseudomonadota</taxon>
        <taxon>Alphaproteobacteria</taxon>
        <taxon>Iodidimonadales</taxon>
        <taxon>Iodidimonadaceae</taxon>
        <taxon>Iodidimonas</taxon>
    </lineage>
</organism>
<evidence type="ECO:0000256" key="10">
    <source>
        <dbReference type="SAM" id="Phobius"/>
    </source>
</evidence>
<evidence type="ECO:0000256" key="8">
    <source>
        <dbReference type="ARBA" id="ARBA00024235"/>
    </source>
</evidence>
<dbReference type="RefSeq" id="WP_149999476.1">
    <property type="nucleotide sequence ID" value="NZ_BKCL01000001.1"/>
</dbReference>
<dbReference type="SUPFAM" id="SSF48452">
    <property type="entry name" value="TPR-like"/>
    <property type="match status" value="1"/>
</dbReference>
<accession>A0A5A7MM62</accession>
<feature type="domain" description="Ancillary SecYEG translocon subunit/Cell division coordinator CpoB TPR" evidence="11">
    <location>
        <begin position="25"/>
        <end position="195"/>
    </location>
</feature>
<keyword evidence="3 10" id="KW-0812">Transmembrane</keyword>
<evidence type="ECO:0000256" key="4">
    <source>
        <dbReference type="ARBA" id="ARBA00022989"/>
    </source>
</evidence>
<dbReference type="GO" id="GO:0005886">
    <property type="term" value="C:plasma membrane"/>
    <property type="evidence" value="ECO:0007669"/>
    <property type="project" value="UniProtKB-SubCell"/>
</dbReference>
<evidence type="ECO:0000256" key="7">
    <source>
        <dbReference type="ARBA" id="ARBA00024197"/>
    </source>
</evidence>
<evidence type="ECO:0000313" key="12">
    <source>
        <dbReference type="EMBL" id="GEQ96906.1"/>
    </source>
</evidence>
<feature type="compositionally biased region" description="Polar residues" evidence="9">
    <location>
        <begin position="228"/>
        <end position="238"/>
    </location>
</feature>
<protein>
    <recommendedName>
        <fullName evidence="8">Ancillary SecYEG translocon subunit</fullName>
    </recommendedName>
</protein>
<keyword evidence="5 10" id="KW-0472">Membrane</keyword>
<dbReference type="GO" id="GO:0044877">
    <property type="term" value="F:protein-containing complex binding"/>
    <property type="evidence" value="ECO:0007669"/>
    <property type="project" value="InterPro"/>
</dbReference>
<feature type="transmembrane region" description="Helical" evidence="10">
    <location>
        <begin position="30"/>
        <end position="49"/>
    </location>
</feature>
<evidence type="ECO:0000256" key="2">
    <source>
        <dbReference type="ARBA" id="ARBA00022475"/>
    </source>
</evidence>
<gene>
    <name evidence="12" type="ORF">JCM17844_05430</name>
</gene>
<dbReference type="InterPro" id="IPR026039">
    <property type="entry name" value="YfgM"/>
</dbReference>
<dbReference type="InterPro" id="IPR018704">
    <property type="entry name" value="SecYEG/CpoB_TPR"/>
</dbReference>
<dbReference type="Proteomes" id="UP000322084">
    <property type="component" value="Unassembled WGS sequence"/>
</dbReference>
<dbReference type="Pfam" id="PF09976">
    <property type="entry name" value="TPR_21"/>
    <property type="match status" value="1"/>
</dbReference>
<dbReference type="PANTHER" id="PTHR38035">
    <property type="entry name" value="UPF0070 PROTEIN YFGM"/>
    <property type="match status" value="1"/>
</dbReference>
<comment type="caution">
    <text evidence="12">The sequence shown here is derived from an EMBL/GenBank/DDBJ whole genome shotgun (WGS) entry which is preliminary data.</text>
</comment>